<name>A0A2I0BEN2_9ASPA</name>
<keyword evidence="3 4" id="KW-0418">Kinase</keyword>
<dbReference type="FunFam" id="3.40.1190.20:FF:000025">
    <property type="entry name" value="Putative sugar kinase slr0537"/>
    <property type="match status" value="1"/>
</dbReference>
<evidence type="ECO:0000256" key="3">
    <source>
        <dbReference type="ARBA" id="ARBA00022777"/>
    </source>
</evidence>
<evidence type="ECO:0000313" key="8">
    <source>
        <dbReference type="Proteomes" id="UP000236161"/>
    </source>
</evidence>
<dbReference type="InterPro" id="IPR052700">
    <property type="entry name" value="Carb_kinase_PfkB-like"/>
</dbReference>
<dbReference type="EMBL" id="KZ451886">
    <property type="protein sequence ID" value="PKA66263.1"/>
    <property type="molecule type" value="Genomic_DNA"/>
</dbReference>
<sequence>MAHAFYAPSSRILLYPSPSSTFSSRNLCCFDRCLLMVRRRRSWQKERSVEGFRKKIWRRLCAAAFDSVGGVDGCSESEEDSEEMREEDLVGTTSPERWDALGLGQAMVDFSGMVDDEFLERLAIQKGARKVVNHEERGRVLQAMDGCSYKAAAGGSLSNTLVALARLGSHSIIGNELNVAMAGSIGSDPLGGFYRAKLQRANVNFLSKSVKDGTTGTVIVLTTPDAQRTMLAYPGTSSTIDYHPWLANLVSKTRVLVIEGYLIELPHTIGTLCKACEEARRNGALIAVTASDLSCIQRSYEHFWEIIGNYADIVFSNTNEATALCSLTSQDGPISAARYLSHFVPLVSVTDGPRGSYIGVKGEAVYIPPSRCVPIDTCGAGDAYASGILYGILRGVSDLKGMGMLASKAAAVVVAQQGTRLRVQDAGRLVKQFAHQLQSSNFFSDAESDHMPSC</sequence>
<keyword evidence="8" id="KW-1185">Reference proteome</keyword>
<dbReference type="PROSITE" id="PS00584">
    <property type="entry name" value="PFKB_KINASES_2"/>
    <property type="match status" value="1"/>
</dbReference>
<dbReference type="InterPro" id="IPR029056">
    <property type="entry name" value="Ribokinase-like"/>
</dbReference>
<protein>
    <submittedName>
        <fullName evidence="7">Adenosine kinase</fullName>
        <ecNumber evidence="7">2.7.1.4</ecNumber>
    </submittedName>
</protein>
<organism evidence="7 8">
    <name type="scientific">Apostasia shenzhenica</name>
    <dbReference type="NCBI Taxonomy" id="1088818"/>
    <lineage>
        <taxon>Eukaryota</taxon>
        <taxon>Viridiplantae</taxon>
        <taxon>Streptophyta</taxon>
        <taxon>Embryophyta</taxon>
        <taxon>Tracheophyta</taxon>
        <taxon>Spermatophyta</taxon>
        <taxon>Magnoliopsida</taxon>
        <taxon>Liliopsida</taxon>
        <taxon>Asparagales</taxon>
        <taxon>Orchidaceae</taxon>
        <taxon>Apostasioideae</taxon>
        <taxon>Apostasia</taxon>
    </lineage>
</organism>
<evidence type="ECO:0000256" key="4">
    <source>
        <dbReference type="RuleBase" id="RU003704"/>
    </source>
</evidence>
<feature type="compositionally biased region" description="Acidic residues" evidence="5">
    <location>
        <begin position="75"/>
        <end position="86"/>
    </location>
</feature>
<dbReference type="Gene3D" id="3.40.1190.20">
    <property type="match status" value="1"/>
</dbReference>
<feature type="domain" description="Carbohydrate kinase PfkB" evidence="6">
    <location>
        <begin position="148"/>
        <end position="421"/>
    </location>
</feature>
<dbReference type="STRING" id="1088818.A0A2I0BEN2"/>
<reference evidence="7 8" key="1">
    <citation type="journal article" date="2017" name="Nature">
        <title>The Apostasia genome and the evolution of orchids.</title>
        <authorList>
            <person name="Zhang G.Q."/>
            <person name="Liu K.W."/>
            <person name="Li Z."/>
            <person name="Lohaus R."/>
            <person name="Hsiao Y.Y."/>
            <person name="Niu S.C."/>
            <person name="Wang J.Y."/>
            <person name="Lin Y.C."/>
            <person name="Xu Q."/>
            <person name="Chen L.J."/>
            <person name="Yoshida K."/>
            <person name="Fujiwara S."/>
            <person name="Wang Z.W."/>
            <person name="Zhang Y.Q."/>
            <person name="Mitsuda N."/>
            <person name="Wang M."/>
            <person name="Liu G.H."/>
            <person name="Pecoraro L."/>
            <person name="Huang H.X."/>
            <person name="Xiao X.J."/>
            <person name="Lin M."/>
            <person name="Wu X.Y."/>
            <person name="Wu W.L."/>
            <person name="Chen Y.Y."/>
            <person name="Chang S.B."/>
            <person name="Sakamoto S."/>
            <person name="Ohme-Takagi M."/>
            <person name="Yagi M."/>
            <person name="Zeng S.J."/>
            <person name="Shen C.Y."/>
            <person name="Yeh C.M."/>
            <person name="Luo Y.B."/>
            <person name="Tsai W.C."/>
            <person name="Van de Peer Y."/>
            <person name="Liu Z.J."/>
        </authorList>
    </citation>
    <scope>NUCLEOTIDE SEQUENCE [LARGE SCALE GENOMIC DNA]</scope>
    <source>
        <strain evidence="8">cv. Shenzhen</strain>
        <tissue evidence="7">Stem</tissue>
    </source>
</reference>
<evidence type="ECO:0000259" key="6">
    <source>
        <dbReference type="Pfam" id="PF00294"/>
    </source>
</evidence>
<evidence type="ECO:0000256" key="1">
    <source>
        <dbReference type="ARBA" id="ARBA00010688"/>
    </source>
</evidence>
<dbReference type="CDD" id="cd01168">
    <property type="entry name" value="adenosine_kinase"/>
    <property type="match status" value="1"/>
</dbReference>
<gene>
    <name evidence="7" type="primary">ADK</name>
    <name evidence="7" type="ORF">AXF42_Ash006960</name>
</gene>
<evidence type="ECO:0000313" key="7">
    <source>
        <dbReference type="EMBL" id="PKA66263.1"/>
    </source>
</evidence>
<proteinExistence type="inferred from homology"/>
<accession>A0A2I0BEN2</accession>
<feature type="region of interest" description="Disordered" evidence="5">
    <location>
        <begin position="72"/>
        <end position="91"/>
    </location>
</feature>
<dbReference type="GO" id="GO:0008865">
    <property type="term" value="F:fructokinase activity"/>
    <property type="evidence" value="ECO:0007669"/>
    <property type="project" value="UniProtKB-EC"/>
</dbReference>
<evidence type="ECO:0000256" key="2">
    <source>
        <dbReference type="ARBA" id="ARBA00022679"/>
    </source>
</evidence>
<dbReference type="AlphaFoldDB" id="A0A2I0BEN2"/>
<dbReference type="Pfam" id="PF00294">
    <property type="entry name" value="PfkB"/>
    <property type="match status" value="1"/>
</dbReference>
<dbReference type="InterPro" id="IPR002173">
    <property type="entry name" value="Carboh/pur_kinase_PfkB_CS"/>
</dbReference>
<evidence type="ECO:0000256" key="5">
    <source>
        <dbReference type="SAM" id="MobiDB-lite"/>
    </source>
</evidence>
<dbReference type="PRINTS" id="PR00990">
    <property type="entry name" value="RIBOKINASE"/>
</dbReference>
<dbReference type="SUPFAM" id="SSF53613">
    <property type="entry name" value="Ribokinase-like"/>
    <property type="match status" value="1"/>
</dbReference>
<dbReference type="EC" id="2.7.1.4" evidence="7"/>
<dbReference type="InterPro" id="IPR011611">
    <property type="entry name" value="PfkB_dom"/>
</dbReference>
<dbReference type="PANTHER" id="PTHR43320">
    <property type="entry name" value="SUGAR KINASE"/>
    <property type="match status" value="1"/>
</dbReference>
<dbReference type="InterPro" id="IPR002139">
    <property type="entry name" value="Ribo/fructo_kinase"/>
</dbReference>
<dbReference type="PANTHER" id="PTHR43320:SF3">
    <property type="entry name" value="CARBOHYDRATE KINASE PFKB DOMAIN-CONTAINING PROTEIN"/>
    <property type="match status" value="1"/>
</dbReference>
<dbReference type="OrthoDB" id="415590at2759"/>
<keyword evidence="2 4" id="KW-0808">Transferase</keyword>
<dbReference type="Proteomes" id="UP000236161">
    <property type="component" value="Unassembled WGS sequence"/>
</dbReference>
<comment type="similarity">
    <text evidence="1 4">Belongs to the carbohydrate kinase PfkB family.</text>
</comment>